<evidence type="ECO:0000313" key="1">
    <source>
        <dbReference type="EMBL" id="VDN55813.1"/>
    </source>
</evidence>
<proteinExistence type="predicted"/>
<dbReference type="Proteomes" id="UP000038040">
    <property type="component" value="Unplaced"/>
</dbReference>
<evidence type="ECO:0000313" key="3">
    <source>
        <dbReference type="Proteomes" id="UP000274756"/>
    </source>
</evidence>
<accession>A0A0N4U3V7</accession>
<evidence type="ECO:0000313" key="2">
    <source>
        <dbReference type="Proteomes" id="UP000038040"/>
    </source>
</evidence>
<keyword evidence="3" id="KW-1185">Reference proteome</keyword>
<dbReference type="Proteomes" id="UP000274756">
    <property type="component" value="Unassembled WGS sequence"/>
</dbReference>
<reference evidence="1 3" key="2">
    <citation type="submission" date="2018-11" db="EMBL/GenBank/DDBJ databases">
        <authorList>
            <consortium name="Pathogen Informatics"/>
        </authorList>
    </citation>
    <scope>NUCLEOTIDE SEQUENCE [LARGE SCALE GENOMIC DNA]</scope>
</reference>
<organism evidence="2 4">
    <name type="scientific">Dracunculus medinensis</name>
    <name type="common">Guinea worm</name>
    <dbReference type="NCBI Taxonomy" id="318479"/>
    <lineage>
        <taxon>Eukaryota</taxon>
        <taxon>Metazoa</taxon>
        <taxon>Ecdysozoa</taxon>
        <taxon>Nematoda</taxon>
        <taxon>Chromadorea</taxon>
        <taxon>Rhabditida</taxon>
        <taxon>Spirurina</taxon>
        <taxon>Dracunculoidea</taxon>
        <taxon>Dracunculidae</taxon>
        <taxon>Dracunculus</taxon>
    </lineage>
</organism>
<evidence type="ECO:0000313" key="4">
    <source>
        <dbReference type="WBParaSite" id="DME_0000142601-mRNA-1"/>
    </source>
</evidence>
<dbReference type="WBParaSite" id="DME_0000142601-mRNA-1">
    <property type="protein sequence ID" value="DME_0000142601-mRNA-1"/>
    <property type="gene ID" value="DME_0000142601"/>
</dbReference>
<sequence>MGDYTLARTHSLMSLRPRTAVLVTRTKSYPNLTSYIAVSSKYKPQWPYRYYKDWDLYDDYWYDRYYYFSPLYKSTLAPRRYYYSDYLPNPYYWSWPYSYWTRYKGYWYDYDYPSFFRRYYLDGYPRYTYGPYYSNLADTLTTSLQRGLSLYRSGLIPYSAFDRYWLTPSYWDRRFKVC</sequence>
<gene>
    <name evidence="1" type="ORF">DME_LOCUS5786</name>
</gene>
<dbReference type="EMBL" id="UYYG01001153">
    <property type="protein sequence ID" value="VDN55813.1"/>
    <property type="molecule type" value="Genomic_DNA"/>
</dbReference>
<dbReference type="AlphaFoldDB" id="A0A0N4U3V7"/>
<protein>
    <submittedName>
        <fullName evidence="1 4">Uncharacterized protein</fullName>
    </submittedName>
</protein>
<name>A0A0N4U3V7_DRAME</name>
<dbReference type="OrthoDB" id="5839780at2759"/>
<reference evidence="4" key="1">
    <citation type="submission" date="2017-02" db="UniProtKB">
        <authorList>
            <consortium name="WormBaseParasite"/>
        </authorList>
    </citation>
    <scope>IDENTIFICATION</scope>
</reference>